<keyword evidence="4" id="KW-1185">Reference proteome</keyword>
<evidence type="ECO:0000313" key="3">
    <source>
        <dbReference type="EMBL" id="RXZ30415.1"/>
    </source>
</evidence>
<name>A0A4Q2IQR7_9SPHN</name>
<dbReference type="GO" id="GO:0003677">
    <property type="term" value="F:DNA binding"/>
    <property type="evidence" value="ECO:0007669"/>
    <property type="project" value="UniProtKB-UniRule"/>
</dbReference>
<proteinExistence type="predicted"/>
<gene>
    <name evidence="3" type="ORF">EO081_14555</name>
</gene>
<dbReference type="EMBL" id="SDPT01000003">
    <property type="protein sequence ID" value="RXZ30415.1"/>
    <property type="molecule type" value="Genomic_DNA"/>
</dbReference>
<evidence type="ECO:0000313" key="4">
    <source>
        <dbReference type="Proteomes" id="UP000292347"/>
    </source>
</evidence>
<comment type="caution">
    <text evidence="3">The sequence shown here is derived from an EMBL/GenBank/DDBJ whole genome shotgun (WGS) entry which is preliminary data.</text>
</comment>
<dbReference type="Gene3D" id="2.10.260.10">
    <property type="match status" value="1"/>
</dbReference>
<dbReference type="SMART" id="SM00966">
    <property type="entry name" value="SpoVT_AbrB"/>
    <property type="match status" value="1"/>
</dbReference>
<organism evidence="3 4">
    <name type="scientific">Sphingomonas desiccabilis</name>
    <dbReference type="NCBI Taxonomy" id="429134"/>
    <lineage>
        <taxon>Bacteria</taxon>
        <taxon>Pseudomonadati</taxon>
        <taxon>Pseudomonadota</taxon>
        <taxon>Alphaproteobacteria</taxon>
        <taxon>Sphingomonadales</taxon>
        <taxon>Sphingomonadaceae</taxon>
        <taxon>Sphingomonas</taxon>
    </lineage>
</organism>
<dbReference type="InterPro" id="IPR007159">
    <property type="entry name" value="SpoVT-AbrB_dom"/>
</dbReference>
<dbReference type="Pfam" id="PF04014">
    <property type="entry name" value="MazE_antitoxin"/>
    <property type="match status" value="1"/>
</dbReference>
<dbReference type="InterPro" id="IPR037914">
    <property type="entry name" value="SpoVT-AbrB_sf"/>
</dbReference>
<reference evidence="3 4" key="1">
    <citation type="submission" date="2019-01" db="EMBL/GenBank/DDBJ databases">
        <title>Sphingomonas mucosissima sp. nov. and Sphingomonas desiccabilis sp. nov., from biological soil crusts in the Colorado Plateau, USA.</title>
        <authorList>
            <person name="Zhu D."/>
        </authorList>
    </citation>
    <scope>NUCLEOTIDE SEQUENCE [LARGE SCALE GENOMIC DNA]</scope>
    <source>
        <strain evidence="3 4">CP1D</strain>
    </source>
</reference>
<evidence type="ECO:0000256" key="1">
    <source>
        <dbReference type="PROSITE-ProRule" id="PRU01076"/>
    </source>
</evidence>
<protein>
    <submittedName>
        <fullName evidence="3">AbrB/MazE/SpoVT family DNA-binding domain-containing protein</fullName>
    </submittedName>
</protein>
<dbReference type="PROSITE" id="PS51740">
    <property type="entry name" value="SPOVT_ABRB"/>
    <property type="match status" value="1"/>
</dbReference>
<dbReference type="Proteomes" id="UP000292347">
    <property type="component" value="Unassembled WGS sequence"/>
</dbReference>
<accession>A0A4Q2IQR7</accession>
<dbReference type="SUPFAM" id="SSF89447">
    <property type="entry name" value="AbrB/MazE/MraZ-like"/>
    <property type="match status" value="1"/>
</dbReference>
<sequence>MGAHTRISEKGQVVVPKATRDRLGWAPGTELDIVESTDAIILRPRRPGGRLTVDEGLARLRALYRHEGPAIPVEALNWSPDVDDDPA</sequence>
<evidence type="ECO:0000259" key="2">
    <source>
        <dbReference type="PROSITE" id="PS51740"/>
    </source>
</evidence>
<dbReference type="AlphaFoldDB" id="A0A4Q2IQR7"/>
<feature type="domain" description="SpoVT-AbrB" evidence="2">
    <location>
        <begin position="2"/>
        <end position="47"/>
    </location>
</feature>
<dbReference type="RefSeq" id="WP_129342887.1">
    <property type="nucleotide sequence ID" value="NZ_JACIDD010000003.1"/>
</dbReference>
<keyword evidence="1 3" id="KW-0238">DNA-binding</keyword>
<dbReference type="OrthoDB" id="7160352at2"/>
<dbReference type="NCBIfam" id="TIGR01439">
    <property type="entry name" value="lp_hng_hel_AbrB"/>
    <property type="match status" value="1"/>
</dbReference>